<dbReference type="Gene3D" id="3.90.180.10">
    <property type="entry name" value="Medium-chain alcohol dehydrogenases, catalytic domain"/>
    <property type="match status" value="2"/>
</dbReference>
<evidence type="ECO:0000256" key="2">
    <source>
        <dbReference type="ARBA" id="ARBA00008072"/>
    </source>
</evidence>
<dbReference type="OrthoDB" id="9781588at2"/>
<dbReference type="EMBL" id="CP013189">
    <property type="protein sequence ID" value="ALO45802.1"/>
    <property type="molecule type" value="Genomic_DNA"/>
</dbReference>
<dbReference type="SUPFAM" id="SSF50129">
    <property type="entry name" value="GroES-like"/>
    <property type="match status" value="1"/>
</dbReference>
<dbReference type="PANTHER" id="PTHR43350">
    <property type="entry name" value="NAD-DEPENDENT ALCOHOL DEHYDROGENASE"/>
    <property type="match status" value="1"/>
</dbReference>
<dbReference type="GO" id="GO:0016491">
    <property type="term" value="F:oxidoreductase activity"/>
    <property type="evidence" value="ECO:0007669"/>
    <property type="project" value="UniProtKB-KW"/>
</dbReference>
<dbReference type="Gene3D" id="3.40.50.720">
    <property type="entry name" value="NAD(P)-binding Rossmann-like Domain"/>
    <property type="match status" value="1"/>
</dbReference>
<protein>
    <submittedName>
        <fullName evidence="6">Oxidoreductase</fullName>
    </submittedName>
</protein>
<evidence type="ECO:0000256" key="1">
    <source>
        <dbReference type="ARBA" id="ARBA00001947"/>
    </source>
</evidence>
<dbReference type="Proteomes" id="UP000065641">
    <property type="component" value="Chromosome"/>
</dbReference>
<dbReference type="SUPFAM" id="SSF51735">
    <property type="entry name" value="NAD(P)-binding Rossmann-fold domains"/>
    <property type="match status" value="1"/>
</dbReference>
<dbReference type="GO" id="GO:0046872">
    <property type="term" value="F:metal ion binding"/>
    <property type="evidence" value="ECO:0007669"/>
    <property type="project" value="UniProtKB-KW"/>
</dbReference>
<reference evidence="6 7" key="1">
    <citation type="submission" date="2015-11" db="EMBL/GenBank/DDBJ databases">
        <authorList>
            <person name="Zhang Y."/>
            <person name="Guo Z."/>
        </authorList>
    </citation>
    <scope>NUCLEOTIDE SEQUENCE [LARGE SCALE GENOMIC DNA]</scope>
    <source>
        <strain evidence="6 7">KCTC 32221</strain>
    </source>
</reference>
<dbReference type="KEGG" id="pspi:PS2015_1142"/>
<organism evidence="6 7">
    <name type="scientific">Pseudohongiella spirulinae</name>
    <dbReference type="NCBI Taxonomy" id="1249552"/>
    <lineage>
        <taxon>Bacteria</taxon>
        <taxon>Pseudomonadati</taxon>
        <taxon>Pseudomonadota</taxon>
        <taxon>Gammaproteobacteria</taxon>
        <taxon>Pseudomonadales</taxon>
        <taxon>Pseudohongiellaceae</taxon>
        <taxon>Pseudohongiella</taxon>
    </lineage>
</organism>
<gene>
    <name evidence="6" type="ORF">PS2015_1142</name>
</gene>
<keyword evidence="5" id="KW-0560">Oxidoreductase</keyword>
<comment type="similarity">
    <text evidence="2">Belongs to the zinc-containing alcohol dehydrogenase family.</text>
</comment>
<dbReference type="STRING" id="1249552.PS2015_1142"/>
<keyword evidence="7" id="KW-1185">Reference proteome</keyword>
<evidence type="ECO:0000256" key="4">
    <source>
        <dbReference type="ARBA" id="ARBA00022833"/>
    </source>
</evidence>
<keyword evidence="3" id="KW-0479">Metal-binding</keyword>
<sequence length="333" mass="36210">MSTSAHQLWFTASHNVEVRQVSLPVPRPGQVLVKTHCSAVSAGTELLAYRGQLPRSIALDSNLASLQETADYPLQYGYACVGDIQMLGEGVDPALQGRRVFSFQPHVSHFLASQEQLMLIPDDLPYETAALLPNMETAVNLVQDGQPLLGERVVVLGQGVVGLLVTSVLARFPLHNLTVVESLAARQQLALNMGADAVLSPEQAAAEIEDADLIFEVSGHPDALDLALGISGYCSRVVIGSWYGNKSVCVDLGGAAHRNRLQLITSQVSTIAPGLSGRWTKQRRFDTVWELLRKIEVERLISHPTSIQDASQLYQALHEGEPGIIQALFYYPN</sequence>
<dbReference type="AlphaFoldDB" id="A0A0S2KBV7"/>
<dbReference type="CDD" id="cd08255">
    <property type="entry name" value="2-desacetyl-2-hydroxyethyl_bacteriochlorophyllide_like"/>
    <property type="match status" value="1"/>
</dbReference>
<evidence type="ECO:0000256" key="5">
    <source>
        <dbReference type="ARBA" id="ARBA00023002"/>
    </source>
</evidence>
<keyword evidence="4" id="KW-0862">Zinc</keyword>
<evidence type="ECO:0000313" key="7">
    <source>
        <dbReference type="Proteomes" id="UP000065641"/>
    </source>
</evidence>
<name>A0A0S2KBV7_9GAMM</name>
<comment type="cofactor">
    <cofactor evidence="1">
        <name>Zn(2+)</name>
        <dbReference type="ChEBI" id="CHEBI:29105"/>
    </cofactor>
</comment>
<dbReference type="InterPro" id="IPR036291">
    <property type="entry name" value="NAD(P)-bd_dom_sf"/>
</dbReference>
<proteinExistence type="inferred from homology"/>
<accession>A0A0S2KBV7</accession>
<evidence type="ECO:0000256" key="3">
    <source>
        <dbReference type="ARBA" id="ARBA00022723"/>
    </source>
</evidence>
<evidence type="ECO:0000313" key="6">
    <source>
        <dbReference type="EMBL" id="ALO45802.1"/>
    </source>
</evidence>
<dbReference type="RefSeq" id="WP_058021312.1">
    <property type="nucleotide sequence ID" value="NZ_CP013189.1"/>
</dbReference>
<dbReference type="PANTHER" id="PTHR43350:SF19">
    <property type="entry name" value="D-GULOSIDE 3-DEHYDROGENASE"/>
    <property type="match status" value="1"/>
</dbReference>
<dbReference type="InterPro" id="IPR011032">
    <property type="entry name" value="GroES-like_sf"/>
</dbReference>